<feature type="transmembrane region" description="Helical" evidence="5">
    <location>
        <begin position="503"/>
        <end position="524"/>
    </location>
</feature>
<evidence type="ECO:0000313" key="7">
    <source>
        <dbReference type="EMBL" id="CAJ0576323.1"/>
    </source>
</evidence>
<keyword evidence="3 5" id="KW-1133">Transmembrane helix</keyword>
<proteinExistence type="predicted"/>
<gene>
    <name evidence="7" type="ORF">MSPICULIGERA_LOCUS14618</name>
</gene>
<dbReference type="InterPro" id="IPR053071">
    <property type="entry name" value="GPCR1-related_rcpt"/>
</dbReference>
<comment type="subcellular location">
    <subcellularLocation>
        <location evidence="1">Membrane</location>
    </subcellularLocation>
</comment>
<keyword evidence="2 5" id="KW-0812">Transmembrane</keyword>
<evidence type="ECO:0000256" key="5">
    <source>
        <dbReference type="SAM" id="Phobius"/>
    </source>
</evidence>
<feature type="transmembrane region" description="Helical" evidence="5">
    <location>
        <begin position="123"/>
        <end position="141"/>
    </location>
</feature>
<feature type="transmembrane region" description="Helical" evidence="5">
    <location>
        <begin position="289"/>
        <end position="312"/>
    </location>
</feature>
<dbReference type="GO" id="GO:0004930">
    <property type="term" value="F:G protein-coupled receptor activity"/>
    <property type="evidence" value="ECO:0007669"/>
    <property type="project" value="InterPro"/>
</dbReference>
<comment type="caution">
    <text evidence="7">The sequence shown here is derived from an EMBL/GenBank/DDBJ whole genome shotgun (WGS) entry which is preliminary data.</text>
</comment>
<evidence type="ECO:0000313" key="8">
    <source>
        <dbReference type="Proteomes" id="UP001177023"/>
    </source>
</evidence>
<dbReference type="InterPro" id="IPR000276">
    <property type="entry name" value="GPCR_Rhodpsn"/>
</dbReference>
<name>A0AA36CXQ6_9BILA</name>
<evidence type="ECO:0000259" key="6">
    <source>
        <dbReference type="PROSITE" id="PS50262"/>
    </source>
</evidence>
<dbReference type="Gene3D" id="1.20.1070.10">
    <property type="entry name" value="Rhodopsin 7-helix transmembrane proteins"/>
    <property type="match status" value="1"/>
</dbReference>
<dbReference type="PROSITE" id="PS50262">
    <property type="entry name" value="G_PROTEIN_RECEP_F1_2"/>
    <property type="match status" value="1"/>
</dbReference>
<sequence>MPLVVALTVATNSFIVVVLSHKYLRTPTNFVLLAMAVSELLTGVCCIPWFLYYYTFGGYHTDAESGLPSIWCQLIPFMASFFPSIFHATAIYLTVYLAIQRYVYICIPTLVRRFCTIKYSKKVLIFIWIFSTLIYAPEALANYHQSKVVKNIFTGQISRQCYRTQSGFLLWIGPNLYYKVFYTIQTVLVHSGPCLLLVIFTWKLVSAIREADKRHLHLMKKVPNHRKQDDEVSIDCGSVTISVGNMSSGNEKRRSTLATDSLVRKMSKIYKKTSNEPKRVQGLKQNTRMLVVVILLFLVTEIPAAMIFTVHVLSVSFRLGHTNYQMLNTSLIIRNVLIVISYPFRFAIYCGMSQQFREVVQQMCITRFFKSICFRTKKRKDSSSLALETSCLNETRRYSRWSPTIIVEVIDEKLDDNQSVRSFALSANNSDACLVIRGTKDTGVQCSMDSRLVFDPLFDDMQHLVDSDSEDSHPIHDSKSSTRGTQCSAKIDKNMFVRRKSSLVATALIDVTTGCHVPVVISIAT</sequence>
<evidence type="ECO:0000256" key="2">
    <source>
        <dbReference type="ARBA" id="ARBA00022692"/>
    </source>
</evidence>
<reference evidence="7" key="1">
    <citation type="submission" date="2023-06" db="EMBL/GenBank/DDBJ databases">
        <authorList>
            <person name="Delattre M."/>
        </authorList>
    </citation>
    <scope>NUCLEOTIDE SEQUENCE</scope>
    <source>
        <strain evidence="7">AF72</strain>
    </source>
</reference>
<evidence type="ECO:0000256" key="1">
    <source>
        <dbReference type="ARBA" id="ARBA00004370"/>
    </source>
</evidence>
<dbReference type="PANTHER" id="PTHR47023:SF1">
    <property type="entry name" value="SEX PEPTIDE RECEPTOR"/>
    <property type="match status" value="1"/>
</dbReference>
<dbReference type="AlphaFoldDB" id="A0AA36CXQ6"/>
<dbReference type="Pfam" id="PF00001">
    <property type="entry name" value="7tm_1"/>
    <property type="match status" value="1"/>
</dbReference>
<feature type="transmembrane region" description="Helical" evidence="5">
    <location>
        <begin position="180"/>
        <end position="205"/>
    </location>
</feature>
<feature type="domain" description="G-protein coupled receptors family 1 profile" evidence="6">
    <location>
        <begin position="10"/>
        <end position="349"/>
    </location>
</feature>
<keyword evidence="8" id="KW-1185">Reference proteome</keyword>
<evidence type="ECO:0000256" key="3">
    <source>
        <dbReference type="ARBA" id="ARBA00022989"/>
    </source>
</evidence>
<dbReference type="EMBL" id="CATQJA010002643">
    <property type="protein sequence ID" value="CAJ0576323.1"/>
    <property type="molecule type" value="Genomic_DNA"/>
</dbReference>
<feature type="non-terminal residue" evidence="7">
    <location>
        <position position="1"/>
    </location>
</feature>
<keyword evidence="4 5" id="KW-0472">Membrane</keyword>
<feature type="transmembrane region" description="Helical" evidence="5">
    <location>
        <begin position="332"/>
        <end position="352"/>
    </location>
</feature>
<dbReference type="PRINTS" id="PR00237">
    <property type="entry name" value="GPCRRHODOPSN"/>
</dbReference>
<dbReference type="Proteomes" id="UP001177023">
    <property type="component" value="Unassembled WGS sequence"/>
</dbReference>
<dbReference type="InterPro" id="IPR017452">
    <property type="entry name" value="GPCR_Rhodpsn_7TM"/>
</dbReference>
<dbReference type="SUPFAM" id="SSF81321">
    <property type="entry name" value="Family A G protein-coupled receptor-like"/>
    <property type="match status" value="1"/>
</dbReference>
<feature type="transmembrane region" description="Helical" evidence="5">
    <location>
        <begin position="30"/>
        <end position="54"/>
    </location>
</feature>
<organism evidence="7 8">
    <name type="scientific">Mesorhabditis spiculigera</name>
    <dbReference type="NCBI Taxonomy" id="96644"/>
    <lineage>
        <taxon>Eukaryota</taxon>
        <taxon>Metazoa</taxon>
        <taxon>Ecdysozoa</taxon>
        <taxon>Nematoda</taxon>
        <taxon>Chromadorea</taxon>
        <taxon>Rhabditida</taxon>
        <taxon>Rhabditina</taxon>
        <taxon>Rhabditomorpha</taxon>
        <taxon>Rhabditoidea</taxon>
        <taxon>Rhabditidae</taxon>
        <taxon>Mesorhabditinae</taxon>
        <taxon>Mesorhabditis</taxon>
    </lineage>
</organism>
<protein>
    <recommendedName>
        <fullName evidence="6">G-protein coupled receptors family 1 profile domain-containing protein</fullName>
    </recommendedName>
</protein>
<dbReference type="GO" id="GO:0016020">
    <property type="term" value="C:membrane"/>
    <property type="evidence" value="ECO:0007669"/>
    <property type="project" value="UniProtKB-SubCell"/>
</dbReference>
<dbReference type="CDD" id="cd14978">
    <property type="entry name" value="7tmA_FMRFamide_R-like"/>
    <property type="match status" value="1"/>
</dbReference>
<evidence type="ECO:0000256" key="4">
    <source>
        <dbReference type="ARBA" id="ARBA00023136"/>
    </source>
</evidence>
<accession>A0AA36CXQ6</accession>
<dbReference type="PANTHER" id="PTHR47023">
    <property type="entry name" value="SEX PEPTIDE RECEPTOR"/>
    <property type="match status" value="1"/>
</dbReference>